<dbReference type="PANTHER" id="PTHR39075:SF1">
    <property type="entry name" value="FI19908P1"/>
    <property type="match status" value="1"/>
</dbReference>
<organism evidence="1 2">
    <name type="scientific">Trichogramma kaykai</name>
    <dbReference type="NCBI Taxonomy" id="54128"/>
    <lineage>
        <taxon>Eukaryota</taxon>
        <taxon>Metazoa</taxon>
        <taxon>Ecdysozoa</taxon>
        <taxon>Arthropoda</taxon>
        <taxon>Hexapoda</taxon>
        <taxon>Insecta</taxon>
        <taxon>Pterygota</taxon>
        <taxon>Neoptera</taxon>
        <taxon>Endopterygota</taxon>
        <taxon>Hymenoptera</taxon>
        <taxon>Apocrita</taxon>
        <taxon>Proctotrupomorpha</taxon>
        <taxon>Chalcidoidea</taxon>
        <taxon>Trichogrammatidae</taxon>
        <taxon>Trichogramma</taxon>
    </lineage>
</organism>
<dbReference type="PANTHER" id="PTHR39075">
    <property type="entry name" value="FI19908P1"/>
    <property type="match status" value="1"/>
</dbReference>
<name>A0ABD2WLE5_9HYME</name>
<reference evidence="1 2" key="1">
    <citation type="journal article" date="2024" name="bioRxiv">
        <title>A reference genome for Trichogramma kaykai: A tiny desert-dwelling parasitoid wasp with competing sex-ratio distorters.</title>
        <authorList>
            <person name="Culotta J."/>
            <person name="Lindsey A.R."/>
        </authorList>
    </citation>
    <scope>NUCLEOTIDE SEQUENCE [LARGE SCALE GENOMIC DNA]</scope>
    <source>
        <strain evidence="1 2">KSX58</strain>
    </source>
</reference>
<dbReference type="EMBL" id="JBJJXI010000097">
    <property type="protein sequence ID" value="KAL3393484.1"/>
    <property type="molecule type" value="Genomic_DNA"/>
</dbReference>
<dbReference type="AlphaFoldDB" id="A0ABD2WLE5"/>
<comment type="caution">
    <text evidence="1">The sequence shown here is derived from an EMBL/GenBank/DDBJ whole genome shotgun (WGS) entry which is preliminary data.</text>
</comment>
<protein>
    <submittedName>
        <fullName evidence="1">Uncharacterized protein</fullName>
    </submittedName>
</protein>
<evidence type="ECO:0000313" key="2">
    <source>
        <dbReference type="Proteomes" id="UP001627154"/>
    </source>
</evidence>
<evidence type="ECO:0000313" key="1">
    <source>
        <dbReference type="EMBL" id="KAL3393484.1"/>
    </source>
</evidence>
<gene>
    <name evidence="1" type="ORF">TKK_012156</name>
</gene>
<keyword evidence="2" id="KW-1185">Reference proteome</keyword>
<accession>A0ABD2WLE5</accession>
<proteinExistence type="predicted"/>
<sequence>MCINQKINDDHQNVDRPSEGAANAAVLSVRHKYNQRHNKVKSKQSVLNARPRSLYTTLTCPEDQQQHIAPQAYPELGKQLEENSAYGIESHLGSQWRRKALISKESQFFSGLDNWSDAEAGLLATPHGTISLRLRNKIRVDLTVDRAVRLINWKNNIVLALSGSGTASALLHPNGRIYQYGSRVEILAHDFHGNDKYAKMWYKGVSFSSEQCALVYLVDAAGTRTTTDTFSDMRDDFSLPIFYAESRHGPAYYQQAAQVLSNSQYWQTNEGIENWIINNVRISQTPDGLVRIARNNNKYQLRTSPSNGTASLTTPFLHCTASLGQTSHLFVRRGERRMHYDGTSFIVRNAGHSAGFDNSNQLNVY</sequence>
<dbReference type="Proteomes" id="UP001627154">
    <property type="component" value="Unassembled WGS sequence"/>
</dbReference>